<dbReference type="AlphaFoldDB" id="A0A7I7S3S2"/>
<sequence>MAVARQGDHDSAVLTFTGTAVPGWTAQYVTTPLQNGTGQVLALPGQSVLEVLVLETPSPFSSPAGYTGPPVVFDQATPQINTVQFSAQGAGITQVFVTVNGNQPAFDVTALTNPTRIVIDVAD</sequence>
<dbReference type="Proteomes" id="UP000467428">
    <property type="component" value="Chromosome"/>
</dbReference>
<dbReference type="Pfam" id="PF24837">
    <property type="entry name" value="AMIN-like"/>
    <property type="match status" value="1"/>
</dbReference>
<dbReference type="KEGG" id="marz:MARA_47910"/>
<gene>
    <name evidence="2" type="ORF">MARA_47910</name>
</gene>
<organism evidence="2 3">
    <name type="scientific">Mycolicibacterium arabiense</name>
    <dbReference type="NCBI Taxonomy" id="1286181"/>
    <lineage>
        <taxon>Bacteria</taxon>
        <taxon>Bacillati</taxon>
        <taxon>Actinomycetota</taxon>
        <taxon>Actinomycetes</taxon>
        <taxon>Mycobacteriales</taxon>
        <taxon>Mycobacteriaceae</taxon>
        <taxon>Mycolicibacterium</taxon>
    </lineage>
</organism>
<evidence type="ECO:0000313" key="3">
    <source>
        <dbReference type="Proteomes" id="UP000467428"/>
    </source>
</evidence>
<reference evidence="2 3" key="1">
    <citation type="journal article" date="2019" name="Emerg. Microbes Infect.">
        <title>Comprehensive subspecies identification of 175 nontuberculous mycobacteria species based on 7547 genomic profiles.</title>
        <authorList>
            <person name="Matsumoto Y."/>
            <person name="Kinjo T."/>
            <person name="Motooka D."/>
            <person name="Nabeya D."/>
            <person name="Jung N."/>
            <person name="Uechi K."/>
            <person name="Horii T."/>
            <person name="Iida T."/>
            <person name="Fujita J."/>
            <person name="Nakamura S."/>
        </authorList>
    </citation>
    <scope>NUCLEOTIDE SEQUENCE [LARGE SCALE GENOMIC DNA]</scope>
    <source>
        <strain evidence="2 3">JCM 18538</strain>
    </source>
</reference>
<name>A0A7I7S3S2_9MYCO</name>
<evidence type="ECO:0000259" key="1">
    <source>
        <dbReference type="Pfam" id="PF24837"/>
    </source>
</evidence>
<feature type="domain" description="AMIN-like" evidence="1">
    <location>
        <begin position="3"/>
        <end position="122"/>
    </location>
</feature>
<dbReference type="EMBL" id="AP022593">
    <property type="protein sequence ID" value="BBY51323.1"/>
    <property type="molecule type" value="Genomic_DNA"/>
</dbReference>
<geneLocation type="plasmid" evidence="3">
    <name>pjcm18538 dna</name>
</geneLocation>
<proteinExistence type="predicted"/>
<keyword evidence="3" id="KW-1185">Reference proteome</keyword>
<evidence type="ECO:0000313" key="2">
    <source>
        <dbReference type="EMBL" id="BBY51323.1"/>
    </source>
</evidence>
<dbReference type="InterPro" id="IPR056303">
    <property type="entry name" value="AMIN-like"/>
</dbReference>
<accession>A0A7I7S3S2</accession>
<protein>
    <recommendedName>
        <fullName evidence="1">AMIN-like domain-containing protein</fullName>
    </recommendedName>
</protein>